<organism evidence="3 4">
    <name type="scientific">Tremella mesenterica</name>
    <name type="common">Jelly fungus</name>
    <dbReference type="NCBI Taxonomy" id="5217"/>
    <lineage>
        <taxon>Eukaryota</taxon>
        <taxon>Fungi</taxon>
        <taxon>Dikarya</taxon>
        <taxon>Basidiomycota</taxon>
        <taxon>Agaricomycotina</taxon>
        <taxon>Tremellomycetes</taxon>
        <taxon>Tremellales</taxon>
        <taxon>Tremellaceae</taxon>
        <taxon>Tremella</taxon>
    </lineage>
</organism>
<dbReference type="InterPro" id="IPR008012">
    <property type="entry name" value="Ump1"/>
</dbReference>
<dbReference type="PANTHER" id="PTHR12828">
    <property type="entry name" value="PROTEASOME MATURATION PROTEIN UMP1"/>
    <property type="match status" value="1"/>
</dbReference>
<comment type="caution">
    <text evidence="3">The sequence shown here is derived from an EMBL/GenBank/DDBJ whole genome shotgun (WGS) entry which is preliminary data.</text>
</comment>
<name>A0A4V1M4E1_TREME</name>
<gene>
    <name evidence="3" type="ORF">M231_02687</name>
</gene>
<evidence type="ECO:0000256" key="2">
    <source>
        <dbReference type="ARBA" id="ARBA00043974"/>
    </source>
</evidence>
<dbReference type="GO" id="GO:0005634">
    <property type="term" value="C:nucleus"/>
    <property type="evidence" value="ECO:0007669"/>
    <property type="project" value="TreeGrafter"/>
</dbReference>
<evidence type="ECO:0000313" key="3">
    <source>
        <dbReference type="EMBL" id="RXK40047.1"/>
    </source>
</evidence>
<sequence>MPDEPTSLTRVQLTFQLNSPPSTSFLPSLFLLSTLMSSLRIVPAGLTTSNEPRVISDQATAHPVTGTHDALRHGLTTSAHAVAPNTVSPLQARLQKWQKTQKELQQTLERNTFGLGVPLRREMELKLVSNSPHHPLLNVATTSSLPLGGTHNIALEILQGTDETLDAPDFMAGGGSLGEVLDMTAVMERSRGM</sequence>
<dbReference type="Pfam" id="PF05348">
    <property type="entry name" value="UMP1"/>
    <property type="match status" value="1"/>
</dbReference>
<dbReference type="AlphaFoldDB" id="A0A4V1M4E1"/>
<protein>
    <recommendedName>
        <fullName evidence="5">Proteasome maturation protein</fullName>
    </recommendedName>
</protein>
<dbReference type="OrthoDB" id="15001at2759"/>
<dbReference type="Proteomes" id="UP000289152">
    <property type="component" value="Unassembled WGS sequence"/>
</dbReference>
<comment type="similarity">
    <text evidence="2">Belongs to the POMP/UMP1 family.</text>
</comment>
<evidence type="ECO:0000256" key="1">
    <source>
        <dbReference type="ARBA" id="ARBA00023186"/>
    </source>
</evidence>
<dbReference type="InParanoid" id="A0A4V1M4E1"/>
<keyword evidence="4" id="KW-1185">Reference proteome</keyword>
<dbReference type="VEuPathDB" id="FungiDB:TREMEDRAFT_64276"/>
<proteinExistence type="inferred from homology"/>
<dbReference type="GO" id="GO:0043248">
    <property type="term" value="P:proteasome assembly"/>
    <property type="evidence" value="ECO:0007669"/>
    <property type="project" value="InterPro"/>
</dbReference>
<dbReference type="STRING" id="5217.A0A4V1M4E1"/>
<evidence type="ECO:0000313" key="4">
    <source>
        <dbReference type="Proteomes" id="UP000289152"/>
    </source>
</evidence>
<dbReference type="PANTHER" id="PTHR12828:SF3">
    <property type="entry name" value="PROTEASOME MATURATION PROTEIN"/>
    <property type="match status" value="1"/>
</dbReference>
<evidence type="ECO:0008006" key="5">
    <source>
        <dbReference type="Google" id="ProtNLM"/>
    </source>
</evidence>
<reference evidence="3 4" key="1">
    <citation type="submission" date="2016-06" db="EMBL/GenBank/DDBJ databases">
        <title>Evolution of pathogenesis and genome organization in the Tremellales.</title>
        <authorList>
            <person name="Cuomo C."/>
            <person name="Litvintseva A."/>
            <person name="Heitman J."/>
            <person name="Chen Y."/>
            <person name="Sun S."/>
            <person name="Springer D."/>
            <person name="Dromer F."/>
            <person name="Young S."/>
            <person name="Zeng Q."/>
            <person name="Chapman S."/>
            <person name="Gujja S."/>
            <person name="Saif S."/>
            <person name="Birren B."/>
        </authorList>
    </citation>
    <scope>NUCLEOTIDE SEQUENCE [LARGE SCALE GENOMIC DNA]</scope>
    <source>
        <strain evidence="3 4">ATCC 28783</strain>
    </source>
</reference>
<keyword evidence="1" id="KW-0143">Chaperone</keyword>
<dbReference type="GO" id="GO:0005737">
    <property type="term" value="C:cytoplasm"/>
    <property type="evidence" value="ECO:0007669"/>
    <property type="project" value="TreeGrafter"/>
</dbReference>
<accession>A0A4V1M4E1</accession>
<dbReference type="EMBL" id="SDIL01000023">
    <property type="protein sequence ID" value="RXK40047.1"/>
    <property type="molecule type" value="Genomic_DNA"/>
</dbReference>